<feature type="region of interest" description="Disordered" evidence="1">
    <location>
        <begin position="61"/>
        <end position="81"/>
    </location>
</feature>
<accession>A0ABN7AVJ7</accession>
<sequence>MMKRLKKYRCQAMSYTQDKSVLSKRLSILVLMFVLPFSSRGKTRPGLNNLLRNSSELRQRRKAASSADGGGMNCDRTKWVV</sequence>
<proteinExistence type="predicted"/>
<gene>
    <name evidence="2" type="ORF">NTJ_08772</name>
</gene>
<organism evidence="2 3">
    <name type="scientific">Nesidiocoris tenuis</name>
    <dbReference type="NCBI Taxonomy" id="355587"/>
    <lineage>
        <taxon>Eukaryota</taxon>
        <taxon>Metazoa</taxon>
        <taxon>Ecdysozoa</taxon>
        <taxon>Arthropoda</taxon>
        <taxon>Hexapoda</taxon>
        <taxon>Insecta</taxon>
        <taxon>Pterygota</taxon>
        <taxon>Neoptera</taxon>
        <taxon>Paraneoptera</taxon>
        <taxon>Hemiptera</taxon>
        <taxon>Heteroptera</taxon>
        <taxon>Panheteroptera</taxon>
        <taxon>Cimicomorpha</taxon>
        <taxon>Miridae</taxon>
        <taxon>Dicyphina</taxon>
        <taxon>Nesidiocoris</taxon>
    </lineage>
</organism>
<evidence type="ECO:0000313" key="3">
    <source>
        <dbReference type="Proteomes" id="UP001307889"/>
    </source>
</evidence>
<name>A0ABN7AVJ7_9HEMI</name>
<evidence type="ECO:0000313" key="2">
    <source>
        <dbReference type="EMBL" id="BES95963.1"/>
    </source>
</evidence>
<reference evidence="2 3" key="1">
    <citation type="submission" date="2023-09" db="EMBL/GenBank/DDBJ databases">
        <title>Nesidiocoris tenuis whole genome shotgun sequence.</title>
        <authorList>
            <person name="Shibata T."/>
            <person name="Shimoda M."/>
            <person name="Kobayashi T."/>
            <person name="Uehara T."/>
        </authorList>
    </citation>
    <scope>NUCLEOTIDE SEQUENCE [LARGE SCALE GENOMIC DNA]</scope>
    <source>
        <strain evidence="2 3">Japan</strain>
    </source>
</reference>
<evidence type="ECO:0000256" key="1">
    <source>
        <dbReference type="SAM" id="MobiDB-lite"/>
    </source>
</evidence>
<keyword evidence="3" id="KW-1185">Reference proteome</keyword>
<dbReference type="Proteomes" id="UP001307889">
    <property type="component" value="Chromosome 6"/>
</dbReference>
<dbReference type="EMBL" id="AP028914">
    <property type="protein sequence ID" value="BES95963.1"/>
    <property type="molecule type" value="Genomic_DNA"/>
</dbReference>
<protein>
    <submittedName>
        <fullName evidence="2">Uncharacterized protein</fullName>
    </submittedName>
</protein>